<dbReference type="Proteomes" id="UP000694920">
    <property type="component" value="Unplaced"/>
</dbReference>
<accession>A0AAJ7FSN8</accession>
<dbReference type="PROSITE" id="PS00421">
    <property type="entry name" value="TM4_1"/>
    <property type="match status" value="1"/>
</dbReference>
<comment type="similarity">
    <text evidence="2 6">Belongs to the tetraspanin (TM4SF) family.</text>
</comment>
<evidence type="ECO:0000313" key="7">
    <source>
        <dbReference type="Proteomes" id="UP000694920"/>
    </source>
</evidence>
<dbReference type="CDD" id="cd03156">
    <property type="entry name" value="uroplakin_I_like_LEL"/>
    <property type="match status" value="1"/>
</dbReference>
<dbReference type="GO" id="GO:0005886">
    <property type="term" value="C:plasma membrane"/>
    <property type="evidence" value="ECO:0007669"/>
    <property type="project" value="TreeGrafter"/>
</dbReference>
<evidence type="ECO:0000313" key="9">
    <source>
        <dbReference type="RefSeq" id="XP_024946127.1"/>
    </source>
</evidence>
<sequence length="270" mass="29605">MGCMSQCAKYFLCFFNFVFFVAGGAALAVGIWLIADRNSFTNLIGKIDQTEILTKTDADVISMIAYILIVVGALTFVVSFLGYCGAMFESRCLLCVYGILLLLVLILQCIVVGLAFGLKGDAEKETQNFLKSTIKHYAASEDRTETVTLAWDGIMTQLHCCGVDNYEDFRDSANWAGTGKRVPEACCIMENGLLKDSNCPLSPTMANSYYQTGCYKAIITTIEENVAIVIGVAAGLVFVELLVIVLALYLACCYWRPQHACVDVSSRQAW</sequence>
<keyword evidence="4 6" id="KW-1133">Transmembrane helix</keyword>
<name>A0AAJ7FSN8_CEPCN</name>
<evidence type="ECO:0000256" key="2">
    <source>
        <dbReference type="ARBA" id="ARBA00006840"/>
    </source>
</evidence>
<dbReference type="PANTHER" id="PTHR19282">
    <property type="entry name" value="TETRASPANIN"/>
    <property type="match status" value="1"/>
</dbReference>
<dbReference type="InterPro" id="IPR018499">
    <property type="entry name" value="Tetraspanin/Peripherin"/>
</dbReference>
<dbReference type="AlphaFoldDB" id="A0AAJ7FSN8"/>
<dbReference type="GeneID" id="107273035"/>
<dbReference type="PANTHER" id="PTHR19282:SF552">
    <property type="entry name" value="TETRASPANIN"/>
    <property type="match status" value="1"/>
</dbReference>
<feature type="transmembrane region" description="Helical" evidence="6">
    <location>
        <begin position="226"/>
        <end position="250"/>
    </location>
</feature>
<evidence type="ECO:0000256" key="4">
    <source>
        <dbReference type="ARBA" id="ARBA00022989"/>
    </source>
</evidence>
<protein>
    <recommendedName>
        <fullName evidence="6">Tetraspanin</fullName>
    </recommendedName>
</protein>
<dbReference type="RefSeq" id="XP_015606314.1">
    <property type="nucleotide sequence ID" value="XM_015750828.2"/>
</dbReference>
<evidence type="ECO:0000256" key="5">
    <source>
        <dbReference type="ARBA" id="ARBA00023136"/>
    </source>
</evidence>
<evidence type="ECO:0000256" key="6">
    <source>
        <dbReference type="RuleBase" id="RU361218"/>
    </source>
</evidence>
<evidence type="ECO:0000256" key="3">
    <source>
        <dbReference type="ARBA" id="ARBA00022692"/>
    </source>
</evidence>
<dbReference type="Pfam" id="PF00335">
    <property type="entry name" value="Tetraspanin"/>
    <property type="match status" value="1"/>
</dbReference>
<evidence type="ECO:0000313" key="8">
    <source>
        <dbReference type="RefSeq" id="XP_015606314.1"/>
    </source>
</evidence>
<dbReference type="InterPro" id="IPR000301">
    <property type="entry name" value="Tetraspanin_animals"/>
</dbReference>
<keyword evidence="5 6" id="KW-0472">Membrane</keyword>
<feature type="transmembrane region" description="Helical" evidence="6">
    <location>
        <begin position="63"/>
        <end position="83"/>
    </location>
</feature>
<keyword evidence="7" id="KW-1185">Reference proteome</keyword>
<dbReference type="SUPFAM" id="SSF48652">
    <property type="entry name" value="Tetraspanin"/>
    <property type="match status" value="1"/>
</dbReference>
<keyword evidence="3 6" id="KW-0812">Transmembrane</keyword>
<gene>
    <name evidence="8 9" type="primary">LOC107273035</name>
</gene>
<reference evidence="8 9" key="1">
    <citation type="submission" date="2025-04" db="UniProtKB">
        <authorList>
            <consortium name="RefSeq"/>
        </authorList>
    </citation>
    <scope>IDENTIFICATION</scope>
</reference>
<dbReference type="InterPro" id="IPR008952">
    <property type="entry name" value="Tetraspanin_EC2_sf"/>
</dbReference>
<feature type="transmembrane region" description="Helical" evidence="6">
    <location>
        <begin position="12"/>
        <end position="35"/>
    </location>
</feature>
<evidence type="ECO:0000256" key="1">
    <source>
        <dbReference type="ARBA" id="ARBA00004141"/>
    </source>
</evidence>
<dbReference type="PRINTS" id="PR00259">
    <property type="entry name" value="TMFOUR"/>
</dbReference>
<dbReference type="RefSeq" id="XP_024946127.1">
    <property type="nucleotide sequence ID" value="XM_025090359.1"/>
</dbReference>
<dbReference type="InterPro" id="IPR018503">
    <property type="entry name" value="Tetraspanin_CS"/>
</dbReference>
<organism evidence="7 8">
    <name type="scientific">Cephus cinctus</name>
    <name type="common">Wheat stem sawfly</name>
    <dbReference type="NCBI Taxonomy" id="211228"/>
    <lineage>
        <taxon>Eukaryota</taxon>
        <taxon>Metazoa</taxon>
        <taxon>Ecdysozoa</taxon>
        <taxon>Arthropoda</taxon>
        <taxon>Hexapoda</taxon>
        <taxon>Insecta</taxon>
        <taxon>Pterygota</taxon>
        <taxon>Neoptera</taxon>
        <taxon>Endopterygota</taxon>
        <taxon>Hymenoptera</taxon>
        <taxon>Cephoidea</taxon>
        <taxon>Cephidae</taxon>
        <taxon>Cephus</taxon>
    </lineage>
</organism>
<dbReference type="PIRSF" id="PIRSF002419">
    <property type="entry name" value="Tetraspanin"/>
    <property type="match status" value="1"/>
</dbReference>
<comment type="subcellular location">
    <subcellularLocation>
        <location evidence="1 6">Membrane</location>
        <topology evidence="1 6">Multi-pass membrane protein</topology>
    </subcellularLocation>
</comment>
<proteinExistence type="inferred from homology"/>
<feature type="transmembrane region" description="Helical" evidence="6">
    <location>
        <begin position="95"/>
        <end position="118"/>
    </location>
</feature>
<dbReference type="CTD" id="39017"/>
<dbReference type="Gene3D" id="1.10.1450.10">
    <property type="entry name" value="Tetraspanin"/>
    <property type="match status" value="1"/>
</dbReference>